<sequence>MKEMNHQVAFQDEHVPGFLIHYKKDHSPMPIFHRHLGYEIVWLKEGEALYVFEEKVYRLRKNSLLLFKSSEFHRVSLREEAAYERIVVMFTEDFLPFDHPISKTFYDFLDQLLFPHFMLDLFVWQTDKLQTIMDHLLLEDQSEDNWQQKGALEIYLLELLLFICREMKDEN</sequence>
<protein>
    <submittedName>
        <fullName evidence="3">AraC-like ligand binding domain-containing protein</fullName>
    </submittedName>
</protein>
<dbReference type="Pfam" id="PF02311">
    <property type="entry name" value="AraC_binding"/>
    <property type="match status" value="1"/>
</dbReference>
<keyword evidence="1" id="KW-0238">DNA-binding</keyword>
<proteinExistence type="predicted"/>
<organism evidence="3 4">
    <name type="scientific">Gracilibacillus orientalis</name>
    <dbReference type="NCBI Taxonomy" id="334253"/>
    <lineage>
        <taxon>Bacteria</taxon>
        <taxon>Bacillati</taxon>
        <taxon>Bacillota</taxon>
        <taxon>Bacilli</taxon>
        <taxon>Bacillales</taxon>
        <taxon>Bacillaceae</taxon>
        <taxon>Gracilibacillus</taxon>
    </lineage>
</organism>
<reference evidence="4" key="1">
    <citation type="submission" date="2016-10" db="EMBL/GenBank/DDBJ databases">
        <authorList>
            <person name="Varghese N."/>
            <person name="Submissions S."/>
        </authorList>
    </citation>
    <scope>NUCLEOTIDE SEQUENCE [LARGE SCALE GENOMIC DNA]</scope>
    <source>
        <strain evidence="4">CGMCC 1.4250</strain>
    </source>
</reference>
<dbReference type="STRING" id="334253.SAMN04487943_101267"/>
<dbReference type="AlphaFoldDB" id="A0A1I4H7B1"/>
<keyword evidence="4" id="KW-1185">Reference proteome</keyword>
<dbReference type="EMBL" id="FOTR01000001">
    <property type="protein sequence ID" value="SFL38134.1"/>
    <property type="molecule type" value="Genomic_DNA"/>
</dbReference>
<dbReference type="GO" id="GO:0006355">
    <property type="term" value="P:regulation of DNA-templated transcription"/>
    <property type="evidence" value="ECO:0007669"/>
    <property type="project" value="InterPro"/>
</dbReference>
<feature type="domain" description="AraC-type arabinose-binding/dimerisation" evidence="2">
    <location>
        <begin position="32"/>
        <end position="95"/>
    </location>
</feature>
<dbReference type="SUPFAM" id="SSF51215">
    <property type="entry name" value="Regulatory protein AraC"/>
    <property type="match status" value="1"/>
</dbReference>
<accession>A0A1I4H7B1</accession>
<dbReference type="Proteomes" id="UP000198565">
    <property type="component" value="Unassembled WGS sequence"/>
</dbReference>
<evidence type="ECO:0000259" key="2">
    <source>
        <dbReference type="Pfam" id="PF02311"/>
    </source>
</evidence>
<dbReference type="InterPro" id="IPR003313">
    <property type="entry name" value="AraC-bd"/>
</dbReference>
<evidence type="ECO:0000313" key="4">
    <source>
        <dbReference type="Proteomes" id="UP000198565"/>
    </source>
</evidence>
<dbReference type="OrthoDB" id="182534at2"/>
<evidence type="ECO:0000313" key="3">
    <source>
        <dbReference type="EMBL" id="SFL38134.1"/>
    </source>
</evidence>
<dbReference type="Gene3D" id="2.60.120.10">
    <property type="entry name" value="Jelly Rolls"/>
    <property type="match status" value="1"/>
</dbReference>
<dbReference type="RefSeq" id="WP_091480020.1">
    <property type="nucleotide sequence ID" value="NZ_FOTR01000001.1"/>
</dbReference>
<dbReference type="InterPro" id="IPR037923">
    <property type="entry name" value="HTH-like"/>
</dbReference>
<evidence type="ECO:0000256" key="1">
    <source>
        <dbReference type="ARBA" id="ARBA00023125"/>
    </source>
</evidence>
<dbReference type="InterPro" id="IPR014710">
    <property type="entry name" value="RmlC-like_jellyroll"/>
</dbReference>
<gene>
    <name evidence="3" type="ORF">SAMN04487943_101267</name>
</gene>
<dbReference type="GO" id="GO:0003677">
    <property type="term" value="F:DNA binding"/>
    <property type="evidence" value="ECO:0007669"/>
    <property type="project" value="UniProtKB-KW"/>
</dbReference>
<name>A0A1I4H7B1_9BACI</name>